<keyword evidence="10" id="KW-1185">Reference proteome</keyword>
<dbReference type="Pfam" id="PF07690">
    <property type="entry name" value="MFS_1"/>
    <property type="match status" value="1"/>
</dbReference>
<feature type="transmembrane region" description="Helical" evidence="7">
    <location>
        <begin position="285"/>
        <end position="307"/>
    </location>
</feature>
<dbReference type="SUPFAM" id="SSF103473">
    <property type="entry name" value="MFS general substrate transporter"/>
    <property type="match status" value="1"/>
</dbReference>
<gene>
    <name evidence="9" type="ORF">PYS65_20710</name>
</gene>
<feature type="transmembrane region" description="Helical" evidence="7">
    <location>
        <begin position="59"/>
        <end position="80"/>
    </location>
</feature>
<keyword evidence="3 7" id="KW-0812">Transmembrane</keyword>
<keyword evidence="2" id="KW-0813">Transport</keyword>
<dbReference type="PANTHER" id="PTHR43791">
    <property type="entry name" value="PERMEASE-RELATED"/>
    <property type="match status" value="1"/>
</dbReference>
<evidence type="ECO:0000256" key="4">
    <source>
        <dbReference type="ARBA" id="ARBA00022989"/>
    </source>
</evidence>
<dbReference type="InterPro" id="IPR011701">
    <property type="entry name" value="MFS"/>
</dbReference>
<dbReference type="Gene3D" id="1.20.1250.20">
    <property type="entry name" value="MFS general substrate transporter like domains"/>
    <property type="match status" value="2"/>
</dbReference>
<evidence type="ECO:0000256" key="6">
    <source>
        <dbReference type="SAM" id="MobiDB-lite"/>
    </source>
</evidence>
<feature type="transmembrane region" description="Helical" evidence="7">
    <location>
        <begin position="184"/>
        <end position="206"/>
    </location>
</feature>
<feature type="region of interest" description="Disordered" evidence="6">
    <location>
        <begin position="433"/>
        <end position="457"/>
    </location>
</feature>
<protein>
    <submittedName>
        <fullName evidence="9">MFS transporter</fullName>
    </submittedName>
</protein>
<evidence type="ECO:0000256" key="7">
    <source>
        <dbReference type="SAM" id="Phobius"/>
    </source>
</evidence>
<dbReference type="EMBL" id="CP121682">
    <property type="protein sequence ID" value="WGD42366.1"/>
    <property type="molecule type" value="Genomic_DNA"/>
</dbReference>
<dbReference type="RefSeq" id="WP_279335419.1">
    <property type="nucleotide sequence ID" value="NZ_CP121682.1"/>
</dbReference>
<feature type="domain" description="Major facilitator superfamily (MFS) profile" evidence="8">
    <location>
        <begin position="26"/>
        <end position="431"/>
    </location>
</feature>
<feature type="transmembrane region" description="Helical" evidence="7">
    <location>
        <begin position="407"/>
        <end position="426"/>
    </location>
</feature>
<feature type="transmembrane region" description="Helical" evidence="7">
    <location>
        <begin position="116"/>
        <end position="136"/>
    </location>
</feature>
<evidence type="ECO:0000256" key="5">
    <source>
        <dbReference type="ARBA" id="ARBA00023136"/>
    </source>
</evidence>
<dbReference type="PANTHER" id="PTHR43791:SF36">
    <property type="entry name" value="TRANSPORTER, PUTATIVE (AFU_ORTHOLOGUE AFUA_6G08340)-RELATED"/>
    <property type="match status" value="1"/>
</dbReference>
<dbReference type="InterPro" id="IPR020846">
    <property type="entry name" value="MFS_dom"/>
</dbReference>
<evidence type="ECO:0000256" key="2">
    <source>
        <dbReference type="ARBA" id="ARBA00022448"/>
    </source>
</evidence>
<evidence type="ECO:0000313" key="9">
    <source>
        <dbReference type="EMBL" id="WGD42366.1"/>
    </source>
</evidence>
<feature type="transmembrane region" description="Helical" evidence="7">
    <location>
        <begin position="319"/>
        <end position="336"/>
    </location>
</feature>
<dbReference type="PROSITE" id="PS50850">
    <property type="entry name" value="MFS"/>
    <property type="match status" value="1"/>
</dbReference>
<proteinExistence type="predicted"/>
<comment type="subcellular location">
    <subcellularLocation>
        <location evidence="1">Cell membrane</location>
        <topology evidence="1">Multi-pass membrane protein</topology>
    </subcellularLocation>
</comment>
<name>A0ABY8K667_9ACTN</name>
<feature type="transmembrane region" description="Helical" evidence="7">
    <location>
        <begin position="374"/>
        <end position="395"/>
    </location>
</feature>
<evidence type="ECO:0000259" key="8">
    <source>
        <dbReference type="PROSITE" id="PS50850"/>
    </source>
</evidence>
<dbReference type="Proteomes" id="UP001216440">
    <property type="component" value="Chromosome"/>
</dbReference>
<dbReference type="InterPro" id="IPR036259">
    <property type="entry name" value="MFS_trans_sf"/>
</dbReference>
<evidence type="ECO:0000313" key="10">
    <source>
        <dbReference type="Proteomes" id="UP001216440"/>
    </source>
</evidence>
<accession>A0ABY8K667</accession>
<reference evidence="9 10" key="1">
    <citation type="submission" date="2023-03" db="EMBL/GenBank/DDBJ databases">
        <authorList>
            <person name="Mo P."/>
        </authorList>
    </citation>
    <scope>NUCLEOTIDE SEQUENCE [LARGE SCALE GENOMIC DNA]</scope>
    <source>
        <strain evidence="9 10">HUAS 5</strain>
    </source>
</reference>
<keyword evidence="4 7" id="KW-1133">Transmembrane helix</keyword>
<evidence type="ECO:0000256" key="3">
    <source>
        <dbReference type="ARBA" id="ARBA00022692"/>
    </source>
</evidence>
<feature type="transmembrane region" description="Helical" evidence="7">
    <location>
        <begin position="22"/>
        <end position="39"/>
    </location>
</feature>
<feature type="transmembrane region" description="Helical" evidence="7">
    <location>
        <begin position="342"/>
        <end position="362"/>
    </location>
</feature>
<keyword evidence="5 7" id="KW-0472">Membrane</keyword>
<feature type="transmembrane region" description="Helical" evidence="7">
    <location>
        <begin position="148"/>
        <end position="172"/>
    </location>
</feature>
<sequence>MNQQRTAQDGTDALHATASRKAAFRLLPILCLTYFMAFVDRTNVGMAKTSLEADVGISAAAYGVGAGIFFLSYALLEVPSNLIMYRVGPRRWITRIAVTWGLLCSCMMFVQDELSFYIVRFLLGAAEAGLYPALMYTVTIWFSQKQRVTVVGILYLAVCAGFALGAPLGGALMELHGAGGLYGWQWMFLVEGLLTVVVAYFVWRLVPDRPQDAKWLTAREAAVLNERAVVRTAPGHGTLKGNARIAFARPFILALSLIYFANQVNSVAIQYNFPSIVESLDVEGSFLIGVVSGSAGIASFIGVLVIPWIQRRVQSEVRVLTYVTLATVPVAVAYSVSDGAILRILLIDAAMLLLVGILPLYWSVAMARMSGLMAAAGLAFINTVGLLGGFVGPYLYGLAEGRGSESAGHAVLVGAAVLGVLLLPVLHRTVRSEDRRAGQGAGPGSPAGGEAGAEAVK</sequence>
<evidence type="ECO:0000256" key="1">
    <source>
        <dbReference type="ARBA" id="ARBA00004651"/>
    </source>
</evidence>
<organism evidence="9 10">
    <name type="scientific">Streptomyces cathayae</name>
    <dbReference type="NCBI Taxonomy" id="3031124"/>
    <lineage>
        <taxon>Bacteria</taxon>
        <taxon>Bacillati</taxon>
        <taxon>Actinomycetota</taxon>
        <taxon>Actinomycetes</taxon>
        <taxon>Kitasatosporales</taxon>
        <taxon>Streptomycetaceae</taxon>
        <taxon>Streptomyces</taxon>
    </lineage>
</organism>
<feature type="transmembrane region" description="Helical" evidence="7">
    <location>
        <begin position="92"/>
        <end position="110"/>
    </location>
</feature>
<feature type="compositionally biased region" description="Gly residues" evidence="6">
    <location>
        <begin position="439"/>
        <end position="451"/>
    </location>
</feature>
<feature type="transmembrane region" description="Helical" evidence="7">
    <location>
        <begin position="251"/>
        <end position="273"/>
    </location>
</feature>